<dbReference type="InterPro" id="IPR001647">
    <property type="entry name" value="HTH_TetR"/>
</dbReference>
<gene>
    <name evidence="4" type="ORF">DT065_07365</name>
</gene>
<evidence type="ECO:0000313" key="4">
    <source>
        <dbReference type="EMBL" id="AXF55865.1"/>
    </source>
</evidence>
<dbReference type="EMBL" id="CP031092">
    <property type="protein sequence ID" value="AXF55865.1"/>
    <property type="molecule type" value="Genomic_DNA"/>
</dbReference>
<keyword evidence="1 2" id="KW-0238">DNA-binding</keyword>
<dbReference type="Pfam" id="PF00440">
    <property type="entry name" value="TetR_N"/>
    <property type="match status" value="1"/>
</dbReference>
<dbReference type="PROSITE" id="PS50977">
    <property type="entry name" value="HTH_TETR_2"/>
    <property type="match status" value="1"/>
</dbReference>
<evidence type="ECO:0000259" key="3">
    <source>
        <dbReference type="PROSITE" id="PS50977"/>
    </source>
</evidence>
<sequence length="241" mass="28328">MNRDSHFQTEKPRRGESLDKKAIQTVRMMRYFIDATVQIIEEEGIENVTIRRISDLAGYNSATIYNYFSELSHLIFYSSLKILRKYTSALPGYMAKGNNPLERFLLMWECFCQYSFSEPHIYHAIFSSDVGGGSKELMDEYYDQFPDDLDDLPSDLRPMFLEFDMTTRERIAMEECIQTGDIKEENAEHVQEMIKLIWQGMLTLVLNQRYNYSAEKATEITMTYIKEIMENANSFSFSRFP</sequence>
<dbReference type="GO" id="GO:0003677">
    <property type="term" value="F:DNA binding"/>
    <property type="evidence" value="ECO:0007669"/>
    <property type="project" value="UniProtKB-UniRule"/>
</dbReference>
<evidence type="ECO:0000256" key="2">
    <source>
        <dbReference type="PROSITE-ProRule" id="PRU00335"/>
    </source>
</evidence>
<dbReference type="InterPro" id="IPR009057">
    <property type="entry name" value="Homeodomain-like_sf"/>
</dbReference>
<accession>A0A345BY34</accession>
<keyword evidence="5" id="KW-1185">Reference proteome</keyword>
<name>A0A345BY34_9BACI</name>
<proteinExistence type="predicted"/>
<dbReference type="Gene3D" id="1.10.357.10">
    <property type="entry name" value="Tetracycline Repressor, domain 2"/>
    <property type="match status" value="1"/>
</dbReference>
<protein>
    <submittedName>
        <fullName evidence="4">TetR family transcriptional regulator</fullName>
    </submittedName>
</protein>
<evidence type="ECO:0000256" key="1">
    <source>
        <dbReference type="ARBA" id="ARBA00023125"/>
    </source>
</evidence>
<dbReference type="AlphaFoldDB" id="A0A345BY34"/>
<dbReference type="Proteomes" id="UP000252100">
    <property type="component" value="Chromosome"/>
</dbReference>
<reference evidence="4 5" key="1">
    <citation type="journal article" date="2018" name="J. Microbiol.">
        <title>Salicibibacter kimchii gen. nov., sp. nov., a moderately halophilic and alkalitolerant bacterium in the family Bacillaceae, isolated from kimchi.</title>
        <authorList>
            <person name="Jang J.Y."/>
            <person name="Oh Y.J."/>
            <person name="Lim S.K."/>
            <person name="Park H.K."/>
            <person name="Lee C."/>
            <person name="Kim J.Y."/>
            <person name="Lee M.A."/>
            <person name="Choi H.J."/>
        </authorList>
    </citation>
    <scope>NUCLEOTIDE SEQUENCE [LARGE SCALE GENOMIC DNA]</scope>
    <source>
        <strain evidence="4 5">NKC1-1</strain>
    </source>
</reference>
<feature type="DNA-binding region" description="H-T-H motif" evidence="2">
    <location>
        <begin position="49"/>
        <end position="68"/>
    </location>
</feature>
<organism evidence="4 5">
    <name type="scientific">Salicibibacter kimchii</name>
    <dbReference type="NCBI Taxonomy" id="2099786"/>
    <lineage>
        <taxon>Bacteria</taxon>
        <taxon>Bacillati</taxon>
        <taxon>Bacillota</taxon>
        <taxon>Bacilli</taxon>
        <taxon>Bacillales</taxon>
        <taxon>Bacillaceae</taxon>
        <taxon>Salicibibacter</taxon>
    </lineage>
</organism>
<dbReference type="SUPFAM" id="SSF46689">
    <property type="entry name" value="Homeodomain-like"/>
    <property type="match status" value="1"/>
</dbReference>
<dbReference type="OrthoDB" id="5366068at2"/>
<dbReference type="KEGG" id="rue:DT065_07365"/>
<evidence type="ECO:0000313" key="5">
    <source>
        <dbReference type="Proteomes" id="UP000252100"/>
    </source>
</evidence>
<feature type="domain" description="HTH tetR-type" evidence="3">
    <location>
        <begin position="26"/>
        <end position="86"/>
    </location>
</feature>